<dbReference type="InterPro" id="IPR043502">
    <property type="entry name" value="DNA/RNA_pol_sf"/>
</dbReference>
<name>A0A085MW79_9BILA</name>
<dbReference type="Proteomes" id="UP000030758">
    <property type="component" value="Unassembled WGS sequence"/>
</dbReference>
<reference evidence="1" key="1">
    <citation type="journal article" date="2014" name="Nat. Genet.">
        <title>Genome and transcriptome of the porcine whipworm Trichuris suis.</title>
        <authorList>
            <person name="Jex A.R."/>
            <person name="Nejsum P."/>
            <person name="Schwarz E.M."/>
            <person name="Hu L."/>
            <person name="Young N.D."/>
            <person name="Hall R.S."/>
            <person name="Korhonen P.K."/>
            <person name="Liao S."/>
            <person name="Thamsborg S."/>
            <person name="Xia J."/>
            <person name="Xu P."/>
            <person name="Wang S."/>
            <person name="Scheerlinck J.P."/>
            <person name="Hofmann A."/>
            <person name="Sternberg P.W."/>
            <person name="Wang J."/>
            <person name="Gasser R.B."/>
        </authorList>
    </citation>
    <scope>NUCLEOTIDE SEQUENCE [LARGE SCALE GENOMIC DNA]</scope>
    <source>
        <strain evidence="1">DCEP-RM93F</strain>
    </source>
</reference>
<dbReference type="PANTHER" id="PTHR47331:SF1">
    <property type="entry name" value="GAG-LIKE PROTEIN"/>
    <property type="match status" value="1"/>
</dbReference>
<dbReference type="Gene3D" id="3.30.70.270">
    <property type="match status" value="1"/>
</dbReference>
<accession>A0A085MW79</accession>
<dbReference type="Gene3D" id="3.10.10.10">
    <property type="entry name" value="HIV Type 1 Reverse Transcriptase, subunit A, domain 1"/>
    <property type="match status" value="1"/>
</dbReference>
<protein>
    <submittedName>
        <fullName evidence="1">Uncharacterized protein</fullName>
    </submittedName>
</protein>
<dbReference type="AlphaFoldDB" id="A0A085MW79"/>
<dbReference type="EMBL" id="KL367622">
    <property type="protein sequence ID" value="KFD61475.1"/>
    <property type="molecule type" value="Genomic_DNA"/>
</dbReference>
<dbReference type="CDD" id="cd01644">
    <property type="entry name" value="RT_pepA17"/>
    <property type="match status" value="1"/>
</dbReference>
<sequence length="416" mass="47169">MQALCVRRICSALEPQPLLQKGWSHIGGLNLADNFPCASSEVDALVGLDHYYDFMRNTVRQGRNNEPIAVQSKLGWILCGKVGKGPAYATTTALQDTAEESTEAMLKRFWQLDAIGVSENEDSTEKPSTVMEAFQKSVAFDGERYTVELPWKGEKSLPNNLQLAQQCLEQTERRLRKRGKEATAYLSARKEYVMNDWVEEASRKITNQGEEWYLPHHAVVRSDKTTTQCRIVFDGSASFRGVSLNDQLEAGPALQRDLVGILIRFRRYRIGIQADVQKMFVQIRLREEDRDMVRFLWRNLEVDREPTIYRFKRVCFGLKCSPFLAVAAIRHHALLNGETFAKAATEILDNMHIDDLVTSYDSAKDATTRHHDLVELMQQGGFTLTKWASNCSLLNDLVEKDPCESEAGKTLNTLGL</sequence>
<dbReference type="InterPro" id="IPR043128">
    <property type="entry name" value="Rev_trsase/Diguanyl_cyclase"/>
</dbReference>
<proteinExistence type="predicted"/>
<evidence type="ECO:0000313" key="1">
    <source>
        <dbReference type="EMBL" id="KFD61475.1"/>
    </source>
</evidence>
<dbReference type="PANTHER" id="PTHR47331">
    <property type="entry name" value="PHD-TYPE DOMAIN-CONTAINING PROTEIN"/>
    <property type="match status" value="1"/>
</dbReference>
<dbReference type="SUPFAM" id="SSF56672">
    <property type="entry name" value="DNA/RNA polymerases"/>
    <property type="match status" value="1"/>
</dbReference>
<gene>
    <name evidence="1" type="ORF">M514_26371</name>
</gene>
<organism evidence="1">
    <name type="scientific">Trichuris suis</name>
    <name type="common">pig whipworm</name>
    <dbReference type="NCBI Taxonomy" id="68888"/>
    <lineage>
        <taxon>Eukaryota</taxon>
        <taxon>Metazoa</taxon>
        <taxon>Ecdysozoa</taxon>
        <taxon>Nematoda</taxon>
        <taxon>Enoplea</taxon>
        <taxon>Dorylaimia</taxon>
        <taxon>Trichinellida</taxon>
        <taxon>Trichuridae</taxon>
        <taxon>Trichuris</taxon>
    </lineage>
</organism>